<dbReference type="Pfam" id="PF13727">
    <property type="entry name" value="CoA_binding_3"/>
    <property type="match status" value="1"/>
</dbReference>
<keyword evidence="2" id="KW-0270">Exopolysaccharide synthesis</keyword>
<dbReference type="GO" id="GO:0016780">
    <property type="term" value="F:phosphotransferase activity, for other substituted phosphate groups"/>
    <property type="evidence" value="ECO:0007669"/>
    <property type="project" value="TreeGrafter"/>
</dbReference>
<protein>
    <recommendedName>
        <fullName evidence="4">Bacterial sugar transferase domain-containing protein</fullName>
    </recommendedName>
</protein>
<dbReference type="InterPro" id="IPR003362">
    <property type="entry name" value="Bact_transf"/>
</dbReference>
<dbReference type="Pfam" id="PF02397">
    <property type="entry name" value="Bac_transf"/>
    <property type="match status" value="1"/>
</dbReference>
<proteinExistence type="inferred from homology"/>
<evidence type="ECO:0000259" key="4">
    <source>
        <dbReference type="Pfam" id="PF02397"/>
    </source>
</evidence>
<feature type="domain" description="Bacterial sugar transferase" evidence="4">
    <location>
        <begin position="289"/>
        <end position="460"/>
    </location>
</feature>
<evidence type="ECO:0000256" key="2">
    <source>
        <dbReference type="ARBA" id="ARBA00023169"/>
    </source>
</evidence>
<feature type="transmembrane region" description="Helical" evidence="3">
    <location>
        <begin position="71"/>
        <end position="92"/>
    </location>
</feature>
<organism evidence="5 6">
    <name type="scientific">Jiella pacifica</name>
    <dbReference type="NCBI Taxonomy" id="2696469"/>
    <lineage>
        <taxon>Bacteria</taxon>
        <taxon>Pseudomonadati</taxon>
        <taxon>Pseudomonadota</taxon>
        <taxon>Alphaproteobacteria</taxon>
        <taxon>Hyphomicrobiales</taxon>
        <taxon>Aurantimonadaceae</taxon>
        <taxon>Jiella</taxon>
    </lineage>
</organism>
<evidence type="ECO:0000313" key="6">
    <source>
        <dbReference type="Proteomes" id="UP000469011"/>
    </source>
</evidence>
<keyword evidence="3" id="KW-0812">Transmembrane</keyword>
<evidence type="ECO:0000256" key="3">
    <source>
        <dbReference type="SAM" id="Phobius"/>
    </source>
</evidence>
<feature type="transmembrane region" description="Helical" evidence="3">
    <location>
        <begin position="104"/>
        <end position="121"/>
    </location>
</feature>
<sequence length="498" mass="54907">MYRSAFFVVDLLLMSVASLLAVALRGASVEAVLDSPYHWMFAGVAVLCAMLVWPLLGIPRRPWRYFAASDVVHLVLAVTAVVLMTLFVMFTVNRSELVARSVPLLQWCLCLALLIFARVGVRHLPASAPVGRDGVPAGRQYVLLVGFNRRSEVYLRCIEALYPGRVSVIGILDDDPSVKGLMLKGKPVIGRPDNLISAIRRLRNHGVEISRVVVTVPREELSPAFNAACERLLAEAEITLDHFEGLFGAVRAPLASAIPTVDGPGVSPSLSADGVMAPGGGRRRYLAVKRSIDFVLALSMIVLLAPLYLVLAALVAVDLGRPVTFWQERPGLNRRPFRVYKFRTMGDAYDVEGNEIPLELRLSPIGAALRRLRLDELPQLFNILVGNMSFVGPRPLLPADQPERPEVRLRMRPGLTGWAQINGGRGLSVTDKSALDCWYVENASLWIDAKIIVRTVRFLLEGEAPPRQQVLNQAYGVLEDRRVLAKMSPAYGRATWRA</sequence>
<dbReference type="RefSeq" id="WP_163462573.1">
    <property type="nucleotide sequence ID" value="NZ_JAAAMG010000005.1"/>
</dbReference>
<accession>A0A6N9T628</accession>
<dbReference type="Gene3D" id="3.40.50.720">
    <property type="entry name" value="NAD(P)-binding Rossmann-like Domain"/>
    <property type="match status" value="1"/>
</dbReference>
<dbReference type="PANTHER" id="PTHR30576:SF8">
    <property type="entry name" value="UNDECAPRENYL-PHOSPHATE GALACTOSE PHOSPHOTRANSFERASE"/>
    <property type="match status" value="1"/>
</dbReference>
<dbReference type="Proteomes" id="UP000469011">
    <property type="component" value="Unassembled WGS sequence"/>
</dbReference>
<comment type="caution">
    <text evidence="5">The sequence shown here is derived from an EMBL/GenBank/DDBJ whole genome shotgun (WGS) entry which is preliminary data.</text>
</comment>
<evidence type="ECO:0000256" key="1">
    <source>
        <dbReference type="ARBA" id="ARBA00006464"/>
    </source>
</evidence>
<comment type="similarity">
    <text evidence="1">Belongs to the bacterial sugar transferase family.</text>
</comment>
<dbReference type="EMBL" id="JAAAMG010000005">
    <property type="protein sequence ID" value="NDW04378.1"/>
    <property type="molecule type" value="Genomic_DNA"/>
</dbReference>
<feature type="transmembrane region" description="Helical" evidence="3">
    <location>
        <begin position="37"/>
        <end position="59"/>
    </location>
</feature>
<dbReference type="PANTHER" id="PTHR30576">
    <property type="entry name" value="COLANIC BIOSYNTHESIS UDP-GLUCOSE LIPID CARRIER TRANSFERASE"/>
    <property type="match status" value="1"/>
</dbReference>
<dbReference type="AlphaFoldDB" id="A0A6N9T628"/>
<gene>
    <name evidence="5" type="ORF">GTK09_08035</name>
</gene>
<evidence type="ECO:0000313" key="5">
    <source>
        <dbReference type="EMBL" id="NDW04378.1"/>
    </source>
</evidence>
<name>A0A6N9T628_9HYPH</name>
<keyword evidence="3" id="KW-1133">Transmembrane helix</keyword>
<keyword evidence="6" id="KW-1185">Reference proteome</keyword>
<reference evidence="5 6" key="1">
    <citation type="submission" date="2020-01" db="EMBL/GenBank/DDBJ databases">
        <title>Jiella pacifica sp. nov.</title>
        <authorList>
            <person name="Xue Z."/>
            <person name="Zhu S."/>
            <person name="Chen J."/>
            <person name="Yang J."/>
        </authorList>
    </citation>
    <scope>NUCLEOTIDE SEQUENCE [LARGE SCALE GENOMIC DNA]</scope>
    <source>
        <strain evidence="5 6">40Bstr34</strain>
    </source>
</reference>
<dbReference type="GO" id="GO:0000271">
    <property type="term" value="P:polysaccharide biosynthetic process"/>
    <property type="evidence" value="ECO:0007669"/>
    <property type="project" value="UniProtKB-KW"/>
</dbReference>
<feature type="transmembrane region" description="Helical" evidence="3">
    <location>
        <begin position="292"/>
        <end position="317"/>
    </location>
</feature>
<keyword evidence="3" id="KW-0472">Membrane</keyword>